<feature type="region of interest" description="Disordered" evidence="1">
    <location>
        <begin position="19"/>
        <end position="41"/>
    </location>
</feature>
<protein>
    <submittedName>
        <fullName evidence="2 3">Uncharacterized protein</fullName>
    </submittedName>
</protein>
<evidence type="ECO:0000313" key="3">
    <source>
        <dbReference type="EnsemblPlants" id="Pp3c15_8730V3.1"/>
    </source>
</evidence>
<reference evidence="3" key="3">
    <citation type="submission" date="2020-12" db="UniProtKB">
        <authorList>
            <consortium name="EnsemblPlants"/>
        </authorList>
    </citation>
    <scope>IDENTIFICATION</scope>
</reference>
<gene>
    <name evidence="2" type="ORF">PHYPA_019518</name>
</gene>
<proteinExistence type="predicted"/>
<dbReference type="EnsemblPlants" id="Pp3c15_8730V3.1">
    <property type="protein sequence ID" value="Pp3c15_8730V3.1"/>
    <property type="gene ID" value="Pp3c15_8730"/>
</dbReference>
<evidence type="ECO:0000313" key="4">
    <source>
        <dbReference type="Proteomes" id="UP000006727"/>
    </source>
</evidence>
<dbReference type="Gramene" id="Pp3c15_8730V3.1">
    <property type="protein sequence ID" value="Pp3c15_8730V3.1"/>
    <property type="gene ID" value="Pp3c15_8730"/>
</dbReference>
<dbReference type="EMBL" id="ABEU02000015">
    <property type="protein sequence ID" value="PNR39240.1"/>
    <property type="molecule type" value="Genomic_DNA"/>
</dbReference>
<feature type="compositionally biased region" description="Basic and acidic residues" evidence="1">
    <location>
        <begin position="19"/>
        <end position="29"/>
    </location>
</feature>
<evidence type="ECO:0000313" key="2">
    <source>
        <dbReference type="EMBL" id="PNR39240.1"/>
    </source>
</evidence>
<name>A0A2K1JCI7_PHYPA</name>
<reference evidence="2 4" key="2">
    <citation type="journal article" date="2018" name="Plant J.">
        <title>The Physcomitrella patens chromosome-scale assembly reveals moss genome structure and evolution.</title>
        <authorList>
            <person name="Lang D."/>
            <person name="Ullrich K.K."/>
            <person name="Murat F."/>
            <person name="Fuchs J."/>
            <person name="Jenkins J."/>
            <person name="Haas F.B."/>
            <person name="Piednoel M."/>
            <person name="Gundlach H."/>
            <person name="Van Bel M."/>
            <person name="Meyberg R."/>
            <person name="Vives C."/>
            <person name="Morata J."/>
            <person name="Symeonidi A."/>
            <person name="Hiss M."/>
            <person name="Muchero W."/>
            <person name="Kamisugi Y."/>
            <person name="Saleh O."/>
            <person name="Blanc G."/>
            <person name="Decker E.L."/>
            <person name="van Gessel N."/>
            <person name="Grimwood J."/>
            <person name="Hayes R.D."/>
            <person name="Graham S.W."/>
            <person name="Gunter L.E."/>
            <person name="McDaniel S.F."/>
            <person name="Hoernstein S.N.W."/>
            <person name="Larsson A."/>
            <person name="Li F.W."/>
            <person name="Perroud P.F."/>
            <person name="Phillips J."/>
            <person name="Ranjan P."/>
            <person name="Rokshar D.S."/>
            <person name="Rothfels C.J."/>
            <person name="Schneider L."/>
            <person name="Shu S."/>
            <person name="Stevenson D.W."/>
            <person name="Thummler F."/>
            <person name="Tillich M."/>
            <person name="Villarreal Aguilar J.C."/>
            <person name="Widiez T."/>
            <person name="Wong G.K."/>
            <person name="Wymore A."/>
            <person name="Zhang Y."/>
            <person name="Zimmer A.D."/>
            <person name="Quatrano R.S."/>
            <person name="Mayer K.F.X."/>
            <person name="Goodstein D."/>
            <person name="Casacuberta J.M."/>
            <person name="Vandepoele K."/>
            <person name="Reski R."/>
            <person name="Cuming A.C."/>
            <person name="Tuskan G.A."/>
            <person name="Maumus F."/>
            <person name="Salse J."/>
            <person name="Schmutz J."/>
            <person name="Rensing S.A."/>
        </authorList>
    </citation>
    <scope>NUCLEOTIDE SEQUENCE [LARGE SCALE GENOMIC DNA]</scope>
    <source>
        <strain evidence="3 4">cv. Gransden 2004</strain>
    </source>
</reference>
<dbReference type="Proteomes" id="UP000006727">
    <property type="component" value="Chromosome 15"/>
</dbReference>
<sequence length="248" mass="27020">MEQKVVGASLVRSWWRCRKDEPRGPERHPPASCPDSRPNASTLVQGKEWENERVNSRFGGCAFMMLDLAILLLLSLHKKSSAMLIVLVAATSLESRSFGSDDDADEEIAGASVELAFKVPSIQLEGHSLSSNRFSASYERTAIVFIAHKTGLVGTDDGCHSVDAGLKTQLKQLLLLLWSGTRSGTRSGTESQCVEVAVAGYKSISTRVPLIGRAIGLAMVGSARYGTWRHGLYHDADSVPRVHLYSDY</sequence>
<dbReference type="PaxDb" id="3218-PP1S318_1V6.1"/>
<evidence type="ECO:0000256" key="1">
    <source>
        <dbReference type="SAM" id="MobiDB-lite"/>
    </source>
</evidence>
<organism evidence="2">
    <name type="scientific">Physcomitrium patens</name>
    <name type="common">Spreading-leaved earth moss</name>
    <name type="synonym">Physcomitrella patens</name>
    <dbReference type="NCBI Taxonomy" id="3218"/>
    <lineage>
        <taxon>Eukaryota</taxon>
        <taxon>Viridiplantae</taxon>
        <taxon>Streptophyta</taxon>
        <taxon>Embryophyta</taxon>
        <taxon>Bryophyta</taxon>
        <taxon>Bryophytina</taxon>
        <taxon>Bryopsida</taxon>
        <taxon>Funariidae</taxon>
        <taxon>Funariales</taxon>
        <taxon>Funariaceae</taxon>
        <taxon>Physcomitrium</taxon>
    </lineage>
</organism>
<reference evidence="2 4" key="1">
    <citation type="journal article" date="2008" name="Science">
        <title>The Physcomitrella genome reveals evolutionary insights into the conquest of land by plants.</title>
        <authorList>
            <person name="Rensing S."/>
            <person name="Lang D."/>
            <person name="Zimmer A."/>
            <person name="Terry A."/>
            <person name="Salamov A."/>
            <person name="Shapiro H."/>
            <person name="Nishiyama T."/>
            <person name="Perroud P.-F."/>
            <person name="Lindquist E."/>
            <person name="Kamisugi Y."/>
            <person name="Tanahashi T."/>
            <person name="Sakakibara K."/>
            <person name="Fujita T."/>
            <person name="Oishi K."/>
            <person name="Shin-I T."/>
            <person name="Kuroki Y."/>
            <person name="Toyoda A."/>
            <person name="Suzuki Y."/>
            <person name="Hashimoto A."/>
            <person name="Yamaguchi K."/>
            <person name="Sugano A."/>
            <person name="Kohara Y."/>
            <person name="Fujiyama A."/>
            <person name="Anterola A."/>
            <person name="Aoki S."/>
            <person name="Ashton N."/>
            <person name="Barbazuk W.B."/>
            <person name="Barker E."/>
            <person name="Bennetzen J."/>
            <person name="Bezanilla M."/>
            <person name="Blankenship R."/>
            <person name="Cho S.H."/>
            <person name="Dutcher S."/>
            <person name="Estelle M."/>
            <person name="Fawcett J.A."/>
            <person name="Gundlach H."/>
            <person name="Hanada K."/>
            <person name="Heyl A."/>
            <person name="Hicks K.A."/>
            <person name="Hugh J."/>
            <person name="Lohr M."/>
            <person name="Mayer K."/>
            <person name="Melkozernov A."/>
            <person name="Murata T."/>
            <person name="Nelson D."/>
            <person name="Pils B."/>
            <person name="Prigge M."/>
            <person name="Reiss B."/>
            <person name="Renner T."/>
            <person name="Rombauts S."/>
            <person name="Rushton P."/>
            <person name="Sanderfoot A."/>
            <person name="Schween G."/>
            <person name="Shiu S.-H."/>
            <person name="Stueber K."/>
            <person name="Theodoulou F.L."/>
            <person name="Tu H."/>
            <person name="Van de Peer Y."/>
            <person name="Verrier P.J."/>
            <person name="Waters E."/>
            <person name="Wood A."/>
            <person name="Yang L."/>
            <person name="Cove D."/>
            <person name="Cuming A."/>
            <person name="Hasebe M."/>
            <person name="Lucas S."/>
            <person name="Mishler D.B."/>
            <person name="Reski R."/>
            <person name="Grigoriev I."/>
            <person name="Quatrano R.S."/>
            <person name="Boore J.L."/>
        </authorList>
    </citation>
    <scope>NUCLEOTIDE SEQUENCE [LARGE SCALE GENOMIC DNA]</scope>
    <source>
        <strain evidence="3 4">cv. Gransden 2004</strain>
    </source>
</reference>
<dbReference type="InParanoid" id="A0A2K1JCI7"/>
<keyword evidence="4" id="KW-1185">Reference proteome</keyword>
<dbReference type="AlphaFoldDB" id="A0A2K1JCI7"/>
<accession>A0A2K1JCI7</accession>